<dbReference type="PROSITE" id="PS50110">
    <property type="entry name" value="RESPONSE_REGULATORY"/>
    <property type="match status" value="1"/>
</dbReference>
<feature type="modified residue" description="4-aspartylphosphate" evidence="4">
    <location>
        <position position="49"/>
    </location>
</feature>
<dbReference type="SMART" id="SM00448">
    <property type="entry name" value="REC"/>
    <property type="match status" value="1"/>
</dbReference>
<sequence length="239" mass="27350">MPEESANMEHALNCLGAELAVEFEIHCFSSGEDFLKHFEPGGFDVVFMDIYMQGMSGTETAAALRHQDSRCILIFLTTSMEHMPEAFACHAFEYIQKPFEPDRIRKVMEDVLRVMPPKARYLTFTSNRQTVRLLYEQFVSAVADDHYVRITDSSGNKYSTRMKFSDFADPLARDKRFLLINKGVLVNMDHITAFGEYGCRMSSGETLPVKVRDRANIEEAWLHYSFSAIRSGQKGRRSS</sequence>
<name>D4LCZ7_RUMC1</name>
<evidence type="ECO:0000256" key="2">
    <source>
        <dbReference type="ARBA" id="ARBA00022553"/>
    </source>
</evidence>
<dbReference type="InterPro" id="IPR050595">
    <property type="entry name" value="Bact_response_regulator"/>
</dbReference>
<dbReference type="CDD" id="cd00156">
    <property type="entry name" value="REC"/>
    <property type="match status" value="1"/>
</dbReference>
<accession>D4LCZ7</accession>
<feature type="domain" description="HTH LytTR-type" evidence="6">
    <location>
        <begin position="122"/>
        <end position="223"/>
    </location>
</feature>
<dbReference type="HOGENOM" id="CLU_000445_14_2_9"/>
<reference evidence="7" key="1">
    <citation type="submission" date="2010-03" db="EMBL/GenBank/DDBJ databases">
        <title>The genome sequence of Ruminococcus sp. 18P13.</title>
        <authorList>
            <consortium name="metaHIT consortium -- http://www.metahit.eu/"/>
            <person name="Pajon A."/>
            <person name="Turner K."/>
            <person name="Parkhill J."/>
            <person name="Bernalier A."/>
        </authorList>
    </citation>
    <scope>NUCLEOTIDE SEQUENCE [LARGE SCALE GENOMIC DNA]</scope>
    <source>
        <strain evidence="7">Type strain: 18P13</strain>
    </source>
</reference>
<organism evidence="7 8">
    <name type="scientific">Ruminococcus champanellensis (strain DSM 18848 / JCM 17042 / KCTC 15320 / 18P13)</name>
    <dbReference type="NCBI Taxonomy" id="213810"/>
    <lineage>
        <taxon>Bacteria</taxon>
        <taxon>Bacillati</taxon>
        <taxon>Bacillota</taxon>
        <taxon>Clostridia</taxon>
        <taxon>Eubacteriales</taxon>
        <taxon>Oscillospiraceae</taxon>
        <taxon>Ruminococcus</taxon>
    </lineage>
</organism>
<dbReference type="SUPFAM" id="SSF52172">
    <property type="entry name" value="CheY-like"/>
    <property type="match status" value="1"/>
</dbReference>
<dbReference type="InterPro" id="IPR001789">
    <property type="entry name" value="Sig_transdc_resp-reg_receiver"/>
</dbReference>
<dbReference type="PANTHER" id="PTHR44591:SF3">
    <property type="entry name" value="RESPONSE REGULATORY DOMAIN-CONTAINING PROTEIN"/>
    <property type="match status" value="1"/>
</dbReference>
<dbReference type="EMBL" id="FP929052">
    <property type="protein sequence ID" value="CBL17492.1"/>
    <property type="molecule type" value="Genomic_DNA"/>
</dbReference>
<evidence type="ECO:0000256" key="4">
    <source>
        <dbReference type="PROSITE-ProRule" id="PRU00169"/>
    </source>
</evidence>
<evidence type="ECO:0000256" key="1">
    <source>
        <dbReference type="ARBA" id="ARBA00018672"/>
    </source>
</evidence>
<evidence type="ECO:0000256" key="3">
    <source>
        <dbReference type="ARBA" id="ARBA00024867"/>
    </source>
</evidence>
<dbReference type="GO" id="GO:0003677">
    <property type="term" value="F:DNA binding"/>
    <property type="evidence" value="ECO:0007669"/>
    <property type="project" value="InterPro"/>
</dbReference>
<dbReference type="AlphaFoldDB" id="D4LCZ7"/>
<comment type="function">
    <text evidence="3">May play the central regulatory role in sporulation. It may be an element of the effector pathway responsible for the activation of sporulation genes in response to nutritional stress. Spo0A may act in concert with spo0H (a sigma factor) to control the expression of some genes that are critical to the sporulation process.</text>
</comment>
<dbReference type="PANTHER" id="PTHR44591">
    <property type="entry name" value="STRESS RESPONSE REGULATOR PROTEIN 1"/>
    <property type="match status" value="1"/>
</dbReference>
<evidence type="ECO:0000313" key="7">
    <source>
        <dbReference type="EMBL" id="CBL17492.1"/>
    </source>
</evidence>
<protein>
    <recommendedName>
        <fullName evidence="1">Stage 0 sporulation protein A homolog</fullName>
    </recommendedName>
</protein>
<feature type="domain" description="Response regulatory" evidence="5">
    <location>
        <begin position="1"/>
        <end position="112"/>
    </location>
</feature>
<dbReference type="Gene3D" id="3.40.50.2300">
    <property type="match status" value="1"/>
</dbReference>
<dbReference type="PATRIC" id="fig|213810.4.peg.1271"/>
<dbReference type="GO" id="GO:0000160">
    <property type="term" value="P:phosphorelay signal transduction system"/>
    <property type="evidence" value="ECO:0007669"/>
    <property type="project" value="InterPro"/>
</dbReference>
<gene>
    <name evidence="7" type="ordered locus">RUM_13740</name>
</gene>
<dbReference type="STRING" id="213810.RUM_13740"/>
<evidence type="ECO:0000313" key="8">
    <source>
        <dbReference type="Proteomes" id="UP000007054"/>
    </source>
</evidence>
<evidence type="ECO:0000259" key="5">
    <source>
        <dbReference type="PROSITE" id="PS50110"/>
    </source>
</evidence>
<keyword evidence="8" id="KW-1185">Reference proteome</keyword>
<dbReference type="SMART" id="SM00850">
    <property type="entry name" value="LytTR"/>
    <property type="match status" value="1"/>
</dbReference>
<dbReference type="Gene3D" id="2.40.50.1020">
    <property type="entry name" value="LytTr DNA-binding domain"/>
    <property type="match status" value="1"/>
</dbReference>
<dbReference type="Pfam" id="PF00072">
    <property type="entry name" value="Response_reg"/>
    <property type="match status" value="1"/>
</dbReference>
<evidence type="ECO:0000259" key="6">
    <source>
        <dbReference type="PROSITE" id="PS50930"/>
    </source>
</evidence>
<dbReference type="PROSITE" id="PS50930">
    <property type="entry name" value="HTH_LYTTR"/>
    <property type="match status" value="1"/>
</dbReference>
<dbReference type="InterPro" id="IPR007492">
    <property type="entry name" value="LytTR_DNA-bd_dom"/>
</dbReference>
<dbReference type="KEGG" id="rch:RUM_13740"/>
<keyword evidence="2 4" id="KW-0597">Phosphoprotein</keyword>
<dbReference type="InterPro" id="IPR011006">
    <property type="entry name" value="CheY-like_superfamily"/>
</dbReference>
<reference evidence="7" key="2">
    <citation type="submission" date="2010-03" db="EMBL/GenBank/DDBJ databases">
        <authorList>
            <person name="Pajon A."/>
        </authorList>
    </citation>
    <scope>NUCLEOTIDE SEQUENCE</scope>
    <source>
        <strain evidence="7">Type strain: 18P13</strain>
    </source>
</reference>
<dbReference type="Proteomes" id="UP000007054">
    <property type="component" value="Chromosome"/>
</dbReference>
<proteinExistence type="predicted"/>